<dbReference type="GO" id="GO:0046872">
    <property type="term" value="F:metal ion binding"/>
    <property type="evidence" value="ECO:0007669"/>
    <property type="project" value="InterPro"/>
</dbReference>
<evidence type="ECO:0008006" key="5">
    <source>
        <dbReference type="Google" id="ProtNLM"/>
    </source>
</evidence>
<feature type="chain" id="PRO_5042226141" description="CHRD domain-containing protein" evidence="2">
    <location>
        <begin position="19"/>
        <end position="156"/>
    </location>
</feature>
<protein>
    <recommendedName>
        <fullName evidence="5">CHRD domain-containing protein</fullName>
    </recommendedName>
</protein>
<reference evidence="3" key="1">
    <citation type="submission" date="2023-02" db="EMBL/GenBank/DDBJ databases">
        <title>Genome of Flavobacteriaceae gen. nov. sp. strain F89.</title>
        <authorList>
            <person name="Wang Y."/>
        </authorList>
    </citation>
    <scope>NUCLEOTIDE SEQUENCE</scope>
    <source>
        <strain evidence="3">F89</strain>
    </source>
</reference>
<evidence type="ECO:0000313" key="3">
    <source>
        <dbReference type="EMBL" id="MCG2461297.1"/>
    </source>
</evidence>
<dbReference type="InterPro" id="IPR036423">
    <property type="entry name" value="SOD-like_Cu/Zn_dom_sf"/>
</dbReference>
<dbReference type="Proteomes" id="UP001200642">
    <property type="component" value="Unassembled WGS sequence"/>
</dbReference>
<dbReference type="PROSITE" id="PS51257">
    <property type="entry name" value="PROKAR_LIPOPROTEIN"/>
    <property type="match status" value="1"/>
</dbReference>
<comment type="similarity">
    <text evidence="1">Belongs to the Cu-Zn superoxide dismutase family.</text>
</comment>
<dbReference type="GO" id="GO:0006801">
    <property type="term" value="P:superoxide metabolic process"/>
    <property type="evidence" value="ECO:0007669"/>
    <property type="project" value="InterPro"/>
</dbReference>
<name>A0AAE3JT93_9FLAO</name>
<evidence type="ECO:0000256" key="2">
    <source>
        <dbReference type="SAM" id="SignalP"/>
    </source>
</evidence>
<organism evidence="3 4">
    <name type="scientific">Cerina litoralis</name>
    <dbReference type="NCBI Taxonomy" id="2874477"/>
    <lineage>
        <taxon>Bacteria</taxon>
        <taxon>Pseudomonadati</taxon>
        <taxon>Bacteroidota</taxon>
        <taxon>Flavobacteriia</taxon>
        <taxon>Flavobacteriales</taxon>
        <taxon>Flavobacteriaceae</taxon>
        <taxon>Cerina</taxon>
    </lineage>
</organism>
<keyword evidence="4" id="KW-1185">Reference proteome</keyword>
<evidence type="ECO:0000256" key="1">
    <source>
        <dbReference type="ARBA" id="ARBA00010457"/>
    </source>
</evidence>
<proteinExistence type="inferred from homology"/>
<gene>
    <name evidence="3" type="ORF">K8352_11105</name>
</gene>
<accession>A0AAE3JT93</accession>
<dbReference type="SUPFAM" id="SSF49329">
    <property type="entry name" value="Cu,Zn superoxide dismutase-like"/>
    <property type="match status" value="1"/>
</dbReference>
<feature type="signal peptide" evidence="2">
    <location>
        <begin position="1"/>
        <end position="18"/>
    </location>
</feature>
<comment type="caution">
    <text evidence="3">The sequence shown here is derived from an EMBL/GenBank/DDBJ whole genome shotgun (WGS) entry which is preliminary data.</text>
</comment>
<keyword evidence="2" id="KW-0732">Signal</keyword>
<sequence length="156" mass="16673">MMKKFPLLYLFMLSVVLAACSSDSAEPDPVDPALPSSVTYQLNSVAKPEVSGKVTFKKIDDGTTEVTLQLNGSSTDVHIGHIHIGNALGGGAVAITLLPIECDCENSITLVTKLDNGTAISYKELYNFDGYVDIHQSEDEMEVIIALGNIGKNANK</sequence>
<evidence type="ECO:0000313" key="4">
    <source>
        <dbReference type="Proteomes" id="UP001200642"/>
    </source>
</evidence>
<dbReference type="AlphaFoldDB" id="A0AAE3JT93"/>
<dbReference type="EMBL" id="JAIRBC010000015">
    <property type="protein sequence ID" value="MCG2461297.1"/>
    <property type="molecule type" value="Genomic_DNA"/>
</dbReference>
<dbReference type="RefSeq" id="WP_317902444.1">
    <property type="nucleotide sequence ID" value="NZ_JAIRBC010000015.1"/>
</dbReference>